<feature type="compositionally biased region" description="Basic and acidic residues" evidence="1">
    <location>
        <begin position="152"/>
        <end position="173"/>
    </location>
</feature>
<evidence type="ECO:0000256" key="1">
    <source>
        <dbReference type="SAM" id="MobiDB-lite"/>
    </source>
</evidence>
<proteinExistence type="predicted"/>
<gene>
    <name evidence="2" type="ORF">J2S76_003855</name>
</gene>
<accession>A0ABU0DLU9</accession>
<keyword evidence="3" id="KW-1185">Reference proteome</keyword>
<organism evidence="2 3">
    <name type="scientific">Ancylobacter vacuolatus</name>
    <dbReference type="NCBI Taxonomy" id="223389"/>
    <lineage>
        <taxon>Bacteria</taxon>
        <taxon>Pseudomonadati</taxon>
        <taxon>Pseudomonadota</taxon>
        <taxon>Alphaproteobacteria</taxon>
        <taxon>Hyphomicrobiales</taxon>
        <taxon>Xanthobacteraceae</taxon>
        <taxon>Ancylobacter</taxon>
    </lineage>
</organism>
<dbReference type="EMBL" id="JAUSUH010000011">
    <property type="protein sequence ID" value="MDQ0349407.1"/>
    <property type="molecule type" value="Genomic_DNA"/>
</dbReference>
<evidence type="ECO:0000313" key="3">
    <source>
        <dbReference type="Proteomes" id="UP001238467"/>
    </source>
</evidence>
<protein>
    <submittedName>
        <fullName evidence="2">Uncharacterized protein</fullName>
    </submittedName>
</protein>
<evidence type="ECO:0000313" key="2">
    <source>
        <dbReference type="EMBL" id="MDQ0349407.1"/>
    </source>
</evidence>
<reference evidence="2 3" key="1">
    <citation type="submission" date="2023-07" db="EMBL/GenBank/DDBJ databases">
        <title>Genomic Encyclopedia of Type Strains, Phase IV (KMG-IV): sequencing the most valuable type-strain genomes for metagenomic binning, comparative biology and taxonomic classification.</title>
        <authorList>
            <person name="Goeker M."/>
        </authorList>
    </citation>
    <scope>NUCLEOTIDE SEQUENCE [LARGE SCALE GENOMIC DNA]</scope>
    <source>
        <strain evidence="2 3">DSM 1277</strain>
    </source>
</reference>
<name>A0ABU0DLU9_9HYPH</name>
<comment type="caution">
    <text evidence="2">The sequence shown here is derived from an EMBL/GenBank/DDBJ whole genome shotgun (WGS) entry which is preliminary data.</text>
</comment>
<dbReference type="Proteomes" id="UP001238467">
    <property type="component" value="Unassembled WGS sequence"/>
</dbReference>
<feature type="compositionally biased region" description="Basic and acidic residues" evidence="1">
    <location>
        <begin position="184"/>
        <end position="196"/>
    </location>
</feature>
<sequence length="255" mass="28252">MGIIKSSGKADSSVRTVVSDAAKLRTDYRRMLQAQRTELRRILQRAYAAATPLLKSKVTWRAFVADPVWKRLGVERPEHSQQENAQLHFLRLVLHATPQKKNARDKAGKYARALDVLRSEDCAAGDVAAEIKARTIEGLARSKSQNGGAIIRAKDERNTEARRSPPVDLEDRMTSSPSMLQERGTPDHATEKRSAEARGVPPLEIENPVIGGLFMSAKTERALRQMDGRRAAIIAHIEVMNDVIIITTFSVKAAP</sequence>
<feature type="region of interest" description="Disordered" evidence="1">
    <location>
        <begin position="147"/>
        <end position="197"/>
    </location>
</feature>
<dbReference type="RefSeq" id="WP_307063084.1">
    <property type="nucleotide sequence ID" value="NZ_JAUSUH010000011.1"/>
</dbReference>